<dbReference type="Proteomes" id="UP000237271">
    <property type="component" value="Unassembled WGS sequence"/>
</dbReference>
<dbReference type="EMBL" id="NCKW01001839">
    <property type="protein sequence ID" value="POM79113.1"/>
    <property type="molecule type" value="Genomic_DNA"/>
</dbReference>
<feature type="non-terminal residue" evidence="1">
    <location>
        <position position="1"/>
    </location>
</feature>
<protein>
    <submittedName>
        <fullName evidence="1">Uncharacterized protein</fullName>
    </submittedName>
</protein>
<keyword evidence="2" id="KW-1185">Reference proteome</keyword>
<organism evidence="1 2">
    <name type="scientific">Phytophthora palmivora</name>
    <dbReference type="NCBI Taxonomy" id="4796"/>
    <lineage>
        <taxon>Eukaryota</taxon>
        <taxon>Sar</taxon>
        <taxon>Stramenopiles</taxon>
        <taxon>Oomycota</taxon>
        <taxon>Peronosporomycetes</taxon>
        <taxon>Peronosporales</taxon>
        <taxon>Peronosporaceae</taxon>
        <taxon>Phytophthora</taxon>
    </lineage>
</organism>
<evidence type="ECO:0000313" key="1">
    <source>
        <dbReference type="EMBL" id="POM79113.1"/>
    </source>
</evidence>
<reference evidence="1 2" key="1">
    <citation type="journal article" date="2017" name="Genome Biol. Evol.">
        <title>Phytophthora megakarya and P. palmivora, closely related causal agents of cacao black pod rot, underwent increases in genome sizes and gene numbers by different mechanisms.</title>
        <authorList>
            <person name="Ali S.S."/>
            <person name="Shao J."/>
            <person name="Lary D.J."/>
            <person name="Kronmiller B."/>
            <person name="Shen D."/>
            <person name="Strem M.D."/>
            <person name="Amoako-Attah I."/>
            <person name="Akrofi A.Y."/>
            <person name="Begoude B.A."/>
            <person name="Ten Hoopen G.M."/>
            <person name="Coulibaly K."/>
            <person name="Kebe B.I."/>
            <person name="Melnick R.L."/>
            <person name="Guiltinan M.J."/>
            <person name="Tyler B.M."/>
            <person name="Meinhardt L.W."/>
            <person name="Bailey B.A."/>
        </authorList>
    </citation>
    <scope>NUCLEOTIDE SEQUENCE [LARGE SCALE GENOMIC DNA]</scope>
    <source>
        <strain evidence="2">sbr112.9</strain>
    </source>
</reference>
<evidence type="ECO:0000313" key="2">
    <source>
        <dbReference type="Proteomes" id="UP000237271"/>
    </source>
</evidence>
<proteinExistence type="predicted"/>
<dbReference type="OrthoDB" id="121285at2759"/>
<comment type="caution">
    <text evidence="1">The sequence shown here is derived from an EMBL/GenBank/DDBJ whole genome shotgun (WGS) entry which is preliminary data.</text>
</comment>
<sequence length="266" mass="28927">LDDAGALTARGFPLLRAQASDLAFAGVYEELLGPGGEHEAEFPRTKFLSRFATIHKRLQDEVGSVLLDLLVGAQKWVSEFMKEVPTASGGNSLIATHLARWLTIEDGSESFFELELARGSICPFAQIVDEDDAYSEQQPLDLVVWKGIVHDALLGIIYRRGSFFMTLKPIADSSDVVSDGVLDDDASTQLFAGVPSHLNKGRGYLVLEHADEKLISNSNALPKADKVARPHHVSRLSSSEALLALQAKVLASAQPVPWDLRTGRPL</sequence>
<gene>
    <name evidence="1" type="ORF">PHPALM_3275</name>
</gene>
<accession>A0A2P4YMR9</accession>
<name>A0A2P4YMR9_9STRA</name>
<dbReference type="AlphaFoldDB" id="A0A2P4YMR9"/>